<dbReference type="PROSITE" id="PS01012">
    <property type="entry name" value="FOLYLPOLYGLU_SYNT_2"/>
    <property type="match status" value="1"/>
</dbReference>
<dbReference type="SUPFAM" id="SSF53244">
    <property type="entry name" value="MurD-like peptide ligases, peptide-binding domain"/>
    <property type="match status" value="1"/>
</dbReference>
<gene>
    <name evidence="13" type="ORF">I6L55_01970</name>
</gene>
<dbReference type="PANTHER" id="PTHR11136:SF0">
    <property type="entry name" value="DIHYDROFOLATE SYNTHETASE-RELATED"/>
    <property type="match status" value="1"/>
</dbReference>
<dbReference type="GeneID" id="92748941"/>
<keyword evidence="5" id="KW-0547">Nucleotide-binding</keyword>
<comment type="catalytic activity">
    <reaction evidence="9">
        <text>(6S)-5,6,7,8-tetrahydrofolyl-(gamma-L-Glu)(n) + L-glutamate + ATP = (6S)-5,6,7,8-tetrahydrofolyl-(gamma-L-Glu)(n+1) + ADP + phosphate + H(+)</text>
        <dbReference type="Rhea" id="RHEA:10580"/>
        <dbReference type="Rhea" id="RHEA-COMP:14738"/>
        <dbReference type="Rhea" id="RHEA-COMP:14740"/>
        <dbReference type="ChEBI" id="CHEBI:15378"/>
        <dbReference type="ChEBI" id="CHEBI:29985"/>
        <dbReference type="ChEBI" id="CHEBI:30616"/>
        <dbReference type="ChEBI" id="CHEBI:43474"/>
        <dbReference type="ChEBI" id="CHEBI:141005"/>
        <dbReference type="ChEBI" id="CHEBI:456216"/>
        <dbReference type="EC" id="6.3.2.17"/>
    </reaction>
</comment>
<feature type="region of interest" description="Disordered" evidence="10">
    <location>
        <begin position="61"/>
        <end position="87"/>
    </location>
</feature>
<dbReference type="SUPFAM" id="SSF53623">
    <property type="entry name" value="MurD-like peptide ligases, catalytic domain"/>
    <property type="match status" value="1"/>
</dbReference>
<protein>
    <recommendedName>
        <fullName evidence="2">tetrahydrofolate synthase</fullName>
        <ecNumber evidence="2">6.3.2.17</ecNumber>
    </recommendedName>
    <alternativeName>
        <fullName evidence="8">Tetrahydrofolylpolyglutamate synthase</fullName>
    </alternativeName>
</protein>
<feature type="domain" description="Mur ligase C-terminal" evidence="11">
    <location>
        <begin position="401"/>
        <end position="525"/>
    </location>
</feature>
<evidence type="ECO:0000256" key="2">
    <source>
        <dbReference type="ARBA" id="ARBA00013025"/>
    </source>
</evidence>
<sequence length="543" mass="58149">MADKSFDPEARAAYEALRAQLGDDALEGIDIADLESGRDTDFGHLEMTDHGITLNLADMSAESGADGSDAEADIDEPAPTLAPEGDHPDFDTVVAKLDARAAANDPNPSLDRIAMLMDLLGTPQQSFNVIHVAGTNGKTSTARMSESILRALNRRTGLFTSPELERVTECILIDGEEISQTRFVDVWRDIEPYVDMVDAHFRERGEAEMSRFELLVGIAYAAFADAPVDVAVIEIGMGGTWDATNVVEADVSVITPIGIDHQRFLGETIEEIAAHKAGIIKARERDGYGPAENIAIVAEQEPEAMQVILERAVETGAAVARQGRDFTIDDSSVAVGGQQLSLQGLGGVYDDIFLPLSGAHQAENASVALAAVESFFGVSREHPLDMDSVRQGFAEVKVPARVERVLGDPVVLIDAAHNPHGAATLAEAMQRDFNYRSVIGVVSIFADKDARAMLAALEPVLADVVVTQNTDPRAMDAYELAEIAYEIFGDERVRVDDNLPSAIELAIELAEEEGPEGVGVLIAGSVATAGQARTYLRSSRGVQ</sequence>
<evidence type="ECO:0000313" key="13">
    <source>
        <dbReference type="EMBL" id="QXB18902.1"/>
    </source>
</evidence>
<evidence type="ECO:0000256" key="10">
    <source>
        <dbReference type="SAM" id="MobiDB-lite"/>
    </source>
</evidence>
<evidence type="ECO:0000259" key="12">
    <source>
        <dbReference type="Pfam" id="PF08245"/>
    </source>
</evidence>
<dbReference type="InterPro" id="IPR018109">
    <property type="entry name" value="Folylpolyglutamate_synth_CS"/>
</dbReference>
<dbReference type="InterPro" id="IPR004101">
    <property type="entry name" value="Mur_ligase_C"/>
</dbReference>
<dbReference type="RefSeq" id="WP_092100514.1">
    <property type="nucleotide sequence ID" value="NZ_CP047198.1"/>
</dbReference>
<dbReference type="InterPro" id="IPR036615">
    <property type="entry name" value="Mur_ligase_C_dom_sf"/>
</dbReference>
<dbReference type="NCBIfam" id="TIGR01499">
    <property type="entry name" value="folC"/>
    <property type="match status" value="1"/>
</dbReference>
<dbReference type="Gene3D" id="3.90.190.20">
    <property type="entry name" value="Mur ligase, C-terminal domain"/>
    <property type="match status" value="1"/>
</dbReference>
<dbReference type="PANTHER" id="PTHR11136">
    <property type="entry name" value="FOLYLPOLYGLUTAMATE SYNTHASE-RELATED"/>
    <property type="match status" value="1"/>
</dbReference>
<accession>A0ABX8KWE7</accession>
<feature type="domain" description="Mur ligase central" evidence="12">
    <location>
        <begin position="222"/>
        <end position="372"/>
    </location>
</feature>
<evidence type="ECO:0000259" key="11">
    <source>
        <dbReference type="Pfam" id="PF02875"/>
    </source>
</evidence>
<evidence type="ECO:0000256" key="6">
    <source>
        <dbReference type="ARBA" id="ARBA00022840"/>
    </source>
</evidence>
<evidence type="ECO:0000256" key="5">
    <source>
        <dbReference type="ARBA" id="ARBA00022741"/>
    </source>
</evidence>
<organism evidence="13 14">
    <name type="scientific">Corynebacterium coyleae</name>
    <dbReference type="NCBI Taxonomy" id="53374"/>
    <lineage>
        <taxon>Bacteria</taxon>
        <taxon>Bacillati</taxon>
        <taxon>Actinomycetota</taxon>
        <taxon>Actinomycetes</taxon>
        <taxon>Mycobacteriales</taxon>
        <taxon>Corynebacteriaceae</taxon>
        <taxon>Corynebacterium</taxon>
    </lineage>
</organism>
<dbReference type="Gene3D" id="3.40.1190.10">
    <property type="entry name" value="Mur-like, catalytic domain"/>
    <property type="match status" value="1"/>
</dbReference>
<dbReference type="InterPro" id="IPR013221">
    <property type="entry name" value="Mur_ligase_cen"/>
</dbReference>
<evidence type="ECO:0000256" key="4">
    <source>
        <dbReference type="ARBA" id="ARBA00022723"/>
    </source>
</evidence>
<dbReference type="Proteomes" id="UP000683520">
    <property type="component" value="Chromosome"/>
</dbReference>
<dbReference type="InterPro" id="IPR036565">
    <property type="entry name" value="Mur-like_cat_sf"/>
</dbReference>
<evidence type="ECO:0000256" key="1">
    <source>
        <dbReference type="ARBA" id="ARBA00008276"/>
    </source>
</evidence>
<evidence type="ECO:0000256" key="7">
    <source>
        <dbReference type="ARBA" id="ARBA00022842"/>
    </source>
</evidence>
<name>A0ABX8KWE7_9CORY</name>
<dbReference type="EMBL" id="CP077302">
    <property type="protein sequence ID" value="QXB18902.1"/>
    <property type="molecule type" value="Genomic_DNA"/>
</dbReference>
<dbReference type="Pfam" id="PF08245">
    <property type="entry name" value="Mur_ligase_M"/>
    <property type="match status" value="1"/>
</dbReference>
<comment type="similarity">
    <text evidence="1">Belongs to the folylpolyglutamate synthase family.</text>
</comment>
<reference evidence="13 14" key="1">
    <citation type="submission" date="2021-06" db="EMBL/GenBank/DDBJ databases">
        <title>FDA dAtabase for Regulatory Grade micrObial Sequences (FDA-ARGOS): Supporting development and validation of Infectious Disease Dx tests.</title>
        <authorList>
            <person name="Sproer C."/>
            <person name="Gronow S."/>
            <person name="Severitt S."/>
            <person name="Schroder I."/>
            <person name="Tallon L."/>
            <person name="Sadzewicz L."/>
            <person name="Zhao X."/>
            <person name="Boylan J."/>
            <person name="Ott S."/>
            <person name="Bowen H."/>
            <person name="Vavikolanu K."/>
            <person name="Mehta A."/>
            <person name="Aluvathingal J."/>
            <person name="Nadendla S."/>
            <person name="Lowell S."/>
            <person name="Myers T."/>
            <person name="Yan Y."/>
        </authorList>
    </citation>
    <scope>NUCLEOTIDE SEQUENCE [LARGE SCALE GENOMIC DNA]</scope>
    <source>
        <strain evidence="13 14">FDAARGOS 1425</strain>
    </source>
</reference>
<keyword evidence="3" id="KW-0436">Ligase</keyword>
<keyword evidence="14" id="KW-1185">Reference proteome</keyword>
<evidence type="ECO:0000256" key="3">
    <source>
        <dbReference type="ARBA" id="ARBA00022598"/>
    </source>
</evidence>
<dbReference type="Pfam" id="PF02875">
    <property type="entry name" value="Mur_ligase_C"/>
    <property type="match status" value="1"/>
</dbReference>
<evidence type="ECO:0000256" key="8">
    <source>
        <dbReference type="ARBA" id="ARBA00030592"/>
    </source>
</evidence>
<dbReference type="InterPro" id="IPR001645">
    <property type="entry name" value="Folylpolyglutamate_synth"/>
</dbReference>
<keyword evidence="7" id="KW-0460">Magnesium</keyword>
<evidence type="ECO:0000313" key="14">
    <source>
        <dbReference type="Proteomes" id="UP000683520"/>
    </source>
</evidence>
<dbReference type="EC" id="6.3.2.17" evidence="2"/>
<proteinExistence type="inferred from homology"/>
<keyword evidence="6" id="KW-0067">ATP-binding</keyword>
<evidence type="ECO:0000256" key="9">
    <source>
        <dbReference type="ARBA" id="ARBA00047493"/>
    </source>
</evidence>
<keyword evidence="4" id="KW-0479">Metal-binding</keyword>